<sequence>MAPNRTYANPYPGLRSFDSKDANLFFGRETHVKKLREKLSSSRFLAIIGSSGSGKSSLIKAGLIPSLEKNRLENTNENGWHILILKPGANPIKNLISILTDYVSKYNIGSSSPEIINHLESFIFNDSDGLTKVFQLFGDKNILLVIDQFEEVFRYRQKEAQITTDRDETILFIEFLIRLIQQRTLPIHVALTMRSDYLDYCTNYNGLTEAINRGYYLLPKMNHAEIIQAINGPLETVGVDISPTLVDRLLGDIGSKTDQLPVLQHSLMRTWDYWQVHKSPQQPIDEQDYEAIGTMSDALSLHAEEIYQDVFDAKRKQVTEKLFKSLIVVGSGDVGVVSPTTVATIKKVTGVNEFLLLDVIDRLRELGTSFLSPSYSTPLSDASVVDLTHERLTYLWKRLKTWVDEESESAKLYKNLSFSADLYQQGKTGLWVNPELQIGLRWLKENRPNKEWALRYDPYFERAINYLEYSRSQYEFEVQNKESRHKKEVKRTRQFAIALGIGSLLSLMFLVVSIILRTQAQQSEKESLEKEQLALSEQKKAEVQKREAISQKRIAQQQEEIAEAQKQLTEEQKRIAVTEQRKAEIQRQEAIVAQQAATEQRNKAEVARRDAENQKTIAVTAKSEAEKRKDEAEKASREAERQRTIAENAKRDAERQKVKAIARAIAIQSFQMPENSQDELPALLALHAYNLNLKSQGEKSNPDIFNALAKAAGTNAKVILRRHSDVVRSVAVGVKSGDNIFASGSDDATIKLWDYGLSPIQPIRSFSRGNKSTEGFRAVILDNNEKKLIAGGALGTLFSWNIDSPTPVPVVMKGHRSPIHSLLLAENNTVVSVSNDGNVRTWNLSANGIDSVANLRSGMDIFCAKLSPDGKKIVCGSKEKVVVFELNDLKKAPDVFAFYGMGARITALAFSPNGRKILTGNSAGVLTVWDYNNDKIVEFSAATVLGKHNSTVSDIVFSPDGNLVATSSFDWSVHLFNYEDITRQQQPIVINDFNTWVTGVRFTKDSKKLISYGADRTVRLWDIGIDELYAKVSKKITRDMTVDEWNKYVGKDVEFTKVQTALK</sequence>
<proteinExistence type="predicted"/>
<reference evidence="7 8" key="1">
    <citation type="submission" date="2018-07" db="EMBL/GenBank/DDBJ databases">
        <title>Genome sequencing of Runella.</title>
        <authorList>
            <person name="Baek M.-G."/>
            <person name="Yi H."/>
        </authorList>
    </citation>
    <scope>NUCLEOTIDE SEQUENCE [LARGE SCALE GENOMIC DNA]</scope>
    <source>
        <strain evidence="7 8">HYN0085</strain>
        <plasmid evidence="7 8">unnamed2</plasmid>
    </source>
</reference>
<evidence type="ECO:0000256" key="2">
    <source>
        <dbReference type="ARBA" id="ARBA00022737"/>
    </source>
</evidence>
<keyword evidence="5" id="KW-1133">Transmembrane helix</keyword>
<dbReference type="InterPro" id="IPR020472">
    <property type="entry name" value="WD40_PAC1"/>
</dbReference>
<feature type="repeat" description="WD" evidence="3">
    <location>
        <begin position="720"/>
        <end position="754"/>
    </location>
</feature>
<evidence type="ECO:0000259" key="6">
    <source>
        <dbReference type="Pfam" id="PF20703"/>
    </source>
</evidence>
<evidence type="ECO:0000256" key="1">
    <source>
        <dbReference type="ARBA" id="ARBA00022574"/>
    </source>
</evidence>
<organism evidence="7 8">
    <name type="scientific">Runella rosea</name>
    <dbReference type="NCBI Taxonomy" id="2259595"/>
    <lineage>
        <taxon>Bacteria</taxon>
        <taxon>Pseudomonadati</taxon>
        <taxon>Bacteroidota</taxon>
        <taxon>Cytophagia</taxon>
        <taxon>Cytophagales</taxon>
        <taxon>Spirosomataceae</taxon>
        <taxon>Runella</taxon>
    </lineage>
</organism>
<dbReference type="AlphaFoldDB" id="A0A344TTB2"/>
<dbReference type="InterPro" id="IPR027417">
    <property type="entry name" value="P-loop_NTPase"/>
</dbReference>
<dbReference type="Gene3D" id="3.40.50.300">
    <property type="entry name" value="P-loop containing nucleotide triphosphate hydrolases"/>
    <property type="match status" value="1"/>
</dbReference>
<dbReference type="Gene3D" id="2.130.10.10">
    <property type="entry name" value="YVTN repeat-like/Quinoprotein amine dehydrogenase"/>
    <property type="match status" value="3"/>
</dbReference>
<dbReference type="RefSeq" id="WP_114070623.1">
    <property type="nucleotide sequence ID" value="NZ_CP030852.1"/>
</dbReference>
<protein>
    <recommendedName>
        <fullName evidence="6">Novel STAND NTPase 1 domain-containing protein</fullName>
    </recommendedName>
</protein>
<dbReference type="PROSITE" id="PS00678">
    <property type="entry name" value="WD_REPEATS_1"/>
    <property type="match status" value="1"/>
</dbReference>
<evidence type="ECO:0000313" key="8">
    <source>
        <dbReference type="Proteomes" id="UP000251993"/>
    </source>
</evidence>
<dbReference type="KEGG" id="run:DR864_28895"/>
<gene>
    <name evidence="7" type="ORF">DR864_28895</name>
</gene>
<name>A0A344TTB2_9BACT</name>
<keyword evidence="8" id="KW-1185">Reference proteome</keyword>
<keyword evidence="2" id="KW-0677">Repeat</keyword>
<accession>A0A344TTB2</accession>
<dbReference type="PANTHER" id="PTHR19848">
    <property type="entry name" value="WD40 REPEAT PROTEIN"/>
    <property type="match status" value="1"/>
</dbReference>
<dbReference type="InterPro" id="IPR001680">
    <property type="entry name" value="WD40_rpt"/>
</dbReference>
<feature type="repeat" description="WD" evidence="3">
    <location>
        <begin position="990"/>
        <end position="1023"/>
    </location>
</feature>
<dbReference type="OrthoDB" id="414967at2"/>
<dbReference type="PROSITE" id="PS50082">
    <property type="entry name" value="WD_REPEATS_2"/>
    <property type="match status" value="5"/>
</dbReference>
<feature type="compositionally biased region" description="Basic and acidic residues" evidence="4">
    <location>
        <begin position="623"/>
        <end position="651"/>
    </location>
</feature>
<feature type="transmembrane region" description="Helical" evidence="5">
    <location>
        <begin position="495"/>
        <end position="516"/>
    </location>
</feature>
<keyword evidence="5" id="KW-0472">Membrane</keyword>
<dbReference type="InterPro" id="IPR019775">
    <property type="entry name" value="WD40_repeat_CS"/>
</dbReference>
<dbReference type="PRINTS" id="PR00320">
    <property type="entry name" value="GPROTEINBRPT"/>
</dbReference>
<evidence type="ECO:0000256" key="4">
    <source>
        <dbReference type="SAM" id="MobiDB-lite"/>
    </source>
</evidence>
<dbReference type="PROSITE" id="PS50294">
    <property type="entry name" value="WD_REPEATS_REGION"/>
    <property type="match status" value="5"/>
</dbReference>
<keyword evidence="7" id="KW-0614">Plasmid</keyword>
<dbReference type="CDD" id="cd00200">
    <property type="entry name" value="WD40"/>
    <property type="match status" value="1"/>
</dbReference>
<dbReference type="PANTHER" id="PTHR19848:SF8">
    <property type="entry name" value="F-BOX AND WD REPEAT DOMAIN CONTAINING 7"/>
    <property type="match status" value="1"/>
</dbReference>
<keyword evidence="1 3" id="KW-0853">WD repeat</keyword>
<dbReference type="EMBL" id="CP030852">
    <property type="protein sequence ID" value="AXE21883.1"/>
    <property type="molecule type" value="Genomic_DNA"/>
</dbReference>
<keyword evidence="5" id="KW-0812">Transmembrane</keyword>
<dbReference type="SUPFAM" id="SSF50978">
    <property type="entry name" value="WD40 repeat-like"/>
    <property type="match status" value="1"/>
</dbReference>
<evidence type="ECO:0000256" key="3">
    <source>
        <dbReference type="PROSITE-ProRule" id="PRU00221"/>
    </source>
</evidence>
<dbReference type="Pfam" id="PF00400">
    <property type="entry name" value="WD40"/>
    <property type="match status" value="5"/>
</dbReference>
<evidence type="ECO:0000256" key="5">
    <source>
        <dbReference type="SAM" id="Phobius"/>
    </source>
</evidence>
<feature type="region of interest" description="Disordered" evidence="4">
    <location>
        <begin position="621"/>
        <end position="651"/>
    </location>
</feature>
<feature type="repeat" description="WD" evidence="3">
    <location>
        <begin position="898"/>
        <end position="939"/>
    </location>
</feature>
<geneLocation type="plasmid" evidence="7 8">
    <name>unnamed2</name>
</geneLocation>
<dbReference type="InterPro" id="IPR049052">
    <property type="entry name" value="nSTAND1"/>
</dbReference>
<feature type="repeat" description="WD" evidence="3">
    <location>
        <begin position="812"/>
        <end position="845"/>
    </location>
</feature>
<dbReference type="InterPro" id="IPR015943">
    <property type="entry name" value="WD40/YVTN_repeat-like_dom_sf"/>
</dbReference>
<dbReference type="Proteomes" id="UP000251993">
    <property type="component" value="Plasmid unnamed2"/>
</dbReference>
<dbReference type="SUPFAM" id="SSF52540">
    <property type="entry name" value="P-loop containing nucleoside triphosphate hydrolases"/>
    <property type="match status" value="1"/>
</dbReference>
<dbReference type="Pfam" id="PF20703">
    <property type="entry name" value="nSTAND1"/>
    <property type="match status" value="1"/>
</dbReference>
<feature type="repeat" description="WD" evidence="3">
    <location>
        <begin position="945"/>
        <end position="986"/>
    </location>
</feature>
<feature type="domain" description="Novel STAND NTPase 1" evidence="6">
    <location>
        <begin position="10"/>
        <end position="426"/>
    </location>
</feature>
<dbReference type="SMART" id="SM00320">
    <property type="entry name" value="WD40"/>
    <property type="match status" value="7"/>
</dbReference>
<evidence type="ECO:0000313" key="7">
    <source>
        <dbReference type="EMBL" id="AXE21883.1"/>
    </source>
</evidence>
<dbReference type="InterPro" id="IPR036322">
    <property type="entry name" value="WD40_repeat_dom_sf"/>
</dbReference>